<organism evidence="1 2">
    <name type="scientific">Candidatus Omnitrophus magneticus</name>
    <dbReference type="NCBI Taxonomy" id="1609969"/>
    <lineage>
        <taxon>Bacteria</taxon>
        <taxon>Pseudomonadati</taxon>
        <taxon>Candidatus Omnitrophota</taxon>
        <taxon>Candidatus Omnitrophus</taxon>
    </lineage>
</organism>
<sequence length="275" mass="30719">MKNIFLFLAGGLILFFCFAILNQPCQMARIAYPPMAGEPVESERDELKSDDRVRLINEMTPSGSVMSASPYDAMKVKTLASVDFTASLVSEETESNYNTNVVDKIIGSLEFGNIAFNTPNAMQLDKPGMIKLLLSMRSSIEELKKEIELEGDKDGDKVLISNRMSASLTGTNFKITAITPELQAVTGSGNTEWKWEITPLKSGGQFLYLTLTALFFVEGKETPRTIRTFDKWIKVEVSPSVLVCKFFSSNWQWLWTVIVVPAGVLVYKRITSKKK</sequence>
<name>A0A0F0CP00_9BACT</name>
<dbReference type="EMBL" id="JYNY01000634">
    <property type="protein sequence ID" value="KJJ83236.1"/>
    <property type="molecule type" value="Genomic_DNA"/>
</dbReference>
<evidence type="ECO:0000313" key="2">
    <source>
        <dbReference type="Proteomes" id="UP000033428"/>
    </source>
</evidence>
<reference evidence="1 2" key="1">
    <citation type="submission" date="2015-02" db="EMBL/GenBank/DDBJ databases">
        <title>Single-cell genomics of uncultivated deep-branching MTB reveals a conserved set of magnetosome genes.</title>
        <authorList>
            <person name="Kolinko S."/>
            <person name="Richter M."/>
            <person name="Glockner F.O."/>
            <person name="Brachmann A."/>
            <person name="Schuler D."/>
        </authorList>
    </citation>
    <scope>NUCLEOTIDE SEQUENCE [LARGE SCALE GENOMIC DNA]</scope>
    <source>
        <strain evidence="1">SKK-01</strain>
    </source>
</reference>
<dbReference type="Proteomes" id="UP000033428">
    <property type="component" value="Unassembled WGS sequence"/>
</dbReference>
<protein>
    <submittedName>
        <fullName evidence="1">Ornithine cyclodeaminase</fullName>
    </submittedName>
</protein>
<comment type="caution">
    <text evidence="1">The sequence shown here is derived from an EMBL/GenBank/DDBJ whole genome shotgun (WGS) entry which is preliminary data.</text>
</comment>
<dbReference type="AlphaFoldDB" id="A0A0F0CP00"/>
<keyword evidence="2" id="KW-1185">Reference proteome</keyword>
<evidence type="ECO:0000313" key="1">
    <source>
        <dbReference type="EMBL" id="KJJ83236.1"/>
    </source>
</evidence>
<proteinExistence type="predicted"/>
<accession>A0A0F0CP00</accession>
<gene>
    <name evidence="1" type="ORF">OMAG_002910</name>
</gene>